<comment type="similarity">
    <text evidence="1">Belongs to the universal stress protein A family.</text>
</comment>
<dbReference type="RefSeq" id="WP_344813516.1">
    <property type="nucleotide sequence ID" value="NZ_BAAAYX010000013.1"/>
</dbReference>
<sequence>MAKHLIVGIDGSPESETAMGWALEEAIRRDLEVELVYALAVPVVSDAYGMVMTRPDIDELTDYSRKLLDAALASAQALAPGLAVTARLASGPPAAVLIEASKRAEGLVVGTRGLGAISGRLLGSVSVRLAGKSVCPVFIVPPEWREHPLPDAPVLVGVDGSEHSDAALHLALEEARCRGVGLTVLSAYHVPWLARPVEPALIAEFEQSERWLAEKTIGESLARVKGHNYADVPIEQVAVKALPADALVEASRRAVLTVVGSRGRRSFSRAILGSVSRSLMQDAVRPVAVAHKATRKHGQSGEQPRPNPPQNADA</sequence>
<dbReference type="SUPFAM" id="SSF52402">
    <property type="entry name" value="Adenine nucleotide alpha hydrolases-like"/>
    <property type="match status" value="2"/>
</dbReference>
<comment type="caution">
    <text evidence="4">The sequence shown here is derived from an EMBL/GenBank/DDBJ whole genome shotgun (WGS) entry which is preliminary data.</text>
</comment>
<dbReference type="PANTHER" id="PTHR31964:SF113">
    <property type="entry name" value="USPA DOMAIN-CONTAINING PROTEIN"/>
    <property type="match status" value="1"/>
</dbReference>
<evidence type="ECO:0000313" key="5">
    <source>
        <dbReference type="Proteomes" id="UP001500051"/>
    </source>
</evidence>
<name>A0ABP7E136_9ACTN</name>
<dbReference type="Proteomes" id="UP001500051">
    <property type="component" value="Unassembled WGS sequence"/>
</dbReference>
<feature type="compositionally biased region" description="Pro residues" evidence="2">
    <location>
        <begin position="305"/>
        <end position="314"/>
    </location>
</feature>
<evidence type="ECO:0000313" key="4">
    <source>
        <dbReference type="EMBL" id="GAA3711650.1"/>
    </source>
</evidence>
<evidence type="ECO:0000259" key="3">
    <source>
        <dbReference type="Pfam" id="PF00582"/>
    </source>
</evidence>
<dbReference type="PRINTS" id="PR01438">
    <property type="entry name" value="UNVRSLSTRESS"/>
</dbReference>
<feature type="domain" description="UspA" evidence="3">
    <location>
        <begin position="1"/>
        <end position="141"/>
    </location>
</feature>
<dbReference type="EMBL" id="BAAAYX010000013">
    <property type="protein sequence ID" value="GAA3711650.1"/>
    <property type="molecule type" value="Genomic_DNA"/>
</dbReference>
<keyword evidence="5" id="KW-1185">Reference proteome</keyword>
<protein>
    <submittedName>
        <fullName evidence="4">Universal stress protein</fullName>
    </submittedName>
</protein>
<gene>
    <name evidence="4" type="ORF">GCM10022204_33070</name>
</gene>
<dbReference type="Pfam" id="PF00582">
    <property type="entry name" value="Usp"/>
    <property type="match status" value="2"/>
</dbReference>
<accession>A0ABP7E136</accession>
<feature type="region of interest" description="Disordered" evidence="2">
    <location>
        <begin position="289"/>
        <end position="314"/>
    </location>
</feature>
<dbReference type="PANTHER" id="PTHR31964">
    <property type="entry name" value="ADENINE NUCLEOTIDE ALPHA HYDROLASES-LIKE SUPERFAMILY PROTEIN"/>
    <property type="match status" value="1"/>
</dbReference>
<reference evidence="5" key="1">
    <citation type="journal article" date="2019" name="Int. J. Syst. Evol. Microbiol.">
        <title>The Global Catalogue of Microorganisms (GCM) 10K type strain sequencing project: providing services to taxonomists for standard genome sequencing and annotation.</title>
        <authorList>
            <consortium name="The Broad Institute Genomics Platform"/>
            <consortium name="The Broad Institute Genome Sequencing Center for Infectious Disease"/>
            <person name="Wu L."/>
            <person name="Ma J."/>
        </authorList>
    </citation>
    <scope>NUCLEOTIDE SEQUENCE [LARGE SCALE GENOMIC DNA]</scope>
    <source>
        <strain evidence="5">JCM 16548</strain>
    </source>
</reference>
<dbReference type="InterPro" id="IPR014729">
    <property type="entry name" value="Rossmann-like_a/b/a_fold"/>
</dbReference>
<organism evidence="4 5">
    <name type="scientific">Microlunatus aurantiacus</name>
    <dbReference type="NCBI Taxonomy" id="446786"/>
    <lineage>
        <taxon>Bacteria</taxon>
        <taxon>Bacillati</taxon>
        <taxon>Actinomycetota</taxon>
        <taxon>Actinomycetes</taxon>
        <taxon>Propionibacteriales</taxon>
        <taxon>Propionibacteriaceae</taxon>
        <taxon>Microlunatus</taxon>
    </lineage>
</organism>
<dbReference type="InterPro" id="IPR006016">
    <property type="entry name" value="UspA"/>
</dbReference>
<dbReference type="Gene3D" id="3.40.50.620">
    <property type="entry name" value="HUPs"/>
    <property type="match status" value="2"/>
</dbReference>
<feature type="domain" description="UspA" evidence="3">
    <location>
        <begin position="154"/>
        <end position="290"/>
    </location>
</feature>
<dbReference type="InterPro" id="IPR006015">
    <property type="entry name" value="Universal_stress_UspA"/>
</dbReference>
<proteinExistence type="inferred from homology"/>
<evidence type="ECO:0000256" key="2">
    <source>
        <dbReference type="SAM" id="MobiDB-lite"/>
    </source>
</evidence>
<evidence type="ECO:0000256" key="1">
    <source>
        <dbReference type="ARBA" id="ARBA00008791"/>
    </source>
</evidence>